<evidence type="ECO:0000256" key="1">
    <source>
        <dbReference type="SAM" id="MobiDB-lite"/>
    </source>
</evidence>
<organism evidence="2">
    <name type="scientific">Anopheles coluzzii</name>
    <name type="common">African malaria mosquito</name>
    <dbReference type="NCBI Taxonomy" id="1518534"/>
    <lineage>
        <taxon>Eukaryota</taxon>
        <taxon>Metazoa</taxon>
        <taxon>Ecdysozoa</taxon>
        <taxon>Arthropoda</taxon>
        <taxon>Hexapoda</taxon>
        <taxon>Insecta</taxon>
        <taxon>Pterygota</taxon>
        <taxon>Neoptera</taxon>
        <taxon>Endopterygota</taxon>
        <taxon>Diptera</taxon>
        <taxon>Nematocera</taxon>
        <taxon>Culicoidea</taxon>
        <taxon>Culicidae</taxon>
        <taxon>Anophelinae</taxon>
        <taxon>Anopheles</taxon>
    </lineage>
</organism>
<dbReference type="Proteomes" id="UP000075882">
    <property type="component" value="Unassembled WGS sequence"/>
</dbReference>
<feature type="region of interest" description="Disordered" evidence="1">
    <location>
        <begin position="119"/>
        <end position="169"/>
    </location>
</feature>
<dbReference type="AlphaFoldDB" id="A0A8W7P4H9"/>
<protein>
    <submittedName>
        <fullName evidence="2">Uncharacterized protein</fullName>
    </submittedName>
</protein>
<dbReference type="VEuPathDB" id="VectorBase:ACON2_033512"/>
<sequence>MYASMDEPEHQASNLIAHVVVIPNGSEGHITPGTTPTTTTTEEVQEEVEILNTPCALKGELEQATDPPVVITPKPNRSSRREKDRKRKSRSKSHSAENGILICFKYVLNGGGGDDHVHHNHYHHTTANHDGDSDDDTAKHYSDNCRRDFRRQNIANRHITTNSTSTGDQ</sequence>
<proteinExistence type="predicted"/>
<feature type="compositionally biased region" description="Basic residues" evidence="1">
    <location>
        <begin position="77"/>
        <end position="93"/>
    </location>
</feature>
<accession>A0A8W7P4H9</accession>
<evidence type="ECO:0000313" key="2">
    <source>
        <dbReference type="EnsemblMetazoa" id="ACOM025378-PA.1"/>
    </source>
</evidence>
<name>A0A8W7P4H9_ANOCL</name>
<dbReference type="EnsemblMetazoa" id="ACOM025378-RA">
    <property type="protein sequence ID" value="ACOM025378-PA.1"/>
    <property type="gene ID" value="ACOM025378"/>
</dbReference>
<feature type="compositionally biased region" description="Polar residues" evidence="1">
    <location>
        <begin position="153"/>
        <end position="169"/>
    </location>
</feature>
<reference evidence="2" key="1">
    <citation type="submission" date="2022-08" db="UniProtKB">
        <authorList>
            <consortium name="EnsemblMetazoa"/>
        </authorList>
    </citation>
    <scope>IDENTIFICATION</scope>
</reference>
<feature type="compositionally biased region" description="Basic and acidic residues" evidence="1">
    <location>
        <begin position="127"/>
        <end position="151"/>
    </location>
</feature>
<feature type="region of interest" description="Disordered" evidence="1">
    <location>
        <begin position="58"/>
        <end position="95"/>
    </location>
</feature>